<sequence>MGILFSSIRTHEDVPQEVKDKVEPIVYTPASQSARGSDLRDCQGCGEPFFPFFTTRTNCDWCGGQFCTYCCPNRYLLRGNPACPSCTKRALRIKRSELLAEYNARSGKGRPTEVSVASVPYE</sequence>
<reference evidence="1" key="1">
    <citation type="journal article" date="2012" name="Proc. Natl. Acad. Sci. U.S.A.">
        <title>Antigenic diversity is generated by distinct evolutionary mechanisms in African trypanosome species.</title>
        <authorList>
            <person name="Jackson A.P."/>
            <person name="Berry A."/>
            <person name="Aslett M."/>
            <person name="Allison H.C."/>
            <person name="Burton P."/>
            <person name="Vavrova-Anderson J."/>
            <person name="Brown R."/>
            <person name="Browne H."/>
            <person name="Corton N."/>
            <person name="Hauser H."/>
            <person name="Gamble J."/>
            <person name="Gilderthorp R."/>
            <person name="Marcello L."/>
            <person name="McQuillan J."/>
            <person name="Otto T.D."/>
            <person name="Quail M.A."/>
            <person name="Sanders M.J."/>
            <person name="van Tonder A."/>
            <person name="Ginger M.L."/>
            <person name="Field M.C."/>
            <person name="Barry J.D."/>
            <person name="Hertz-Fowler C."/>
            <person name="Berriman M."/>
        </authorList>
    </citation>
    <scope>NUCLEOTIDE SEQUENCE</scope>
    <source>
        <strain evidence="1">Y486</strain>
    </source>
</reference>
<dbReference type="AlphaFoldDB" id="G0U832"/>
<dbReference type="EMBL" id="HE573026">
    <property type="protein sequence ID" value="CCC52041.1"/>
    <property type="molecule type" value="Genomic_DNA"/>
</dbReference>
<dbReference type="Gene3D" id="3.30.40.10">
    <property type="entry name" value="Zinc/RING finger domain, C3HC4 (zinc finger)"/>
    <property type="match status" value="1"/>
</dbReference>
<accession>G0U832</accession>
<dbReference type="SUPFAM" id="SSF57903">
    <property type="entry name" value="FYVE/PHD zinc finger"/>
    <property type="match status" value="1"/>
</dbReference>
<protein>
    <recommendedName>
        <fullName evidence="2">FYVE-type domain-containing protein</fullName>
    </recommendedName>
</protein>
<organism evidence="1">
    <name type="scientific">Trypanosoma vivax (strain Y486)</name>
    <dbReference type="NCBI Taxonomy" id="1055687"/>
    <lineage>
        <taxon>Eukaryota</taxon>
        <taxon>Discoba</taxon>
        <taxon>Euglenozoa</taxon>
        <taxon>Kinetoplastea</taxon>
        <taxon>Metakinetoplastina</taxon>
        <taxon>Trypanosomatida</taxon>
        <taxon>Trypanosomatidae</taxon>
        <taxon>Trypanosoma</taxon>
        <taxon>Duttonella</taxon>
    </lineage>
</organism>
<dbReference type="VEuPathDB" id="TriTrypDB:TvY486_1010840"/>
<dbReference type="InterPro" id="IPR011011">
    <property type="entry name" value="Znf_FYVE_PHD"/>
</dbReference>
<dbReference type="CDD" id="cd00065">
    <property type="entry name" value="FYVE_like_SF"/>
    <property type="match status" value="1"/>
</dbReference>
<proteinExistence type="predicted"/>
<dbReference type="InterPro" id="IPR013083">
    <property type="entry name" value="Znf_RING/FYVE/PHD"/>
</dbReference>
<evidence type="ECO:0008006" key="2">
    <source>
        <dbReference type="Google" id="ProtNLM"/>
    </source>
</evidence>
<evidence type="ECO:0000313" key="1">
    <source>
        <dbReference type="EMBL" id="CCC52041.1"/>
    </source>
</evidence>
<name>G0U832_TRYVY</name>
<gene>
    <name evidence="1" type="ORF">TVY486_1010840</name>
</gene>